<sequence length="46" mass="5031">MSREQAALRIRHVAGSNCARDALKTASCGLWRQKRRAESSGNGSRS</sequence>
<protein>
    <submittedName>
        <fullName evidence="1">Uncharacterized protein</fullName>
    </submittedName>
</protein>
<evidence type="ECO:0000313" key="1">
    <source>
        <dbReference type="EMBL" id="AEJ05228.1"/>
    </source>
</evidence>
<dbReference type="KEGG" id="psz:PSTAB_1947"/>
<reference key="2">
    <citation type="submission" date="2011-06" db="EMBL/GenBank/DDBJ databases">
        <title>Complete Genome Sequence of Pseudomonas stutzeri Strain CGMCC 1.1803.</title>
        <authorList>
            <person name="Yan Y."/>
            <person name="Chen M."/>
            <person name="Lu W."/>
            <person name="Zhang W."/>
            <person name="Ping S."/>
            <person name="Lin M."/>
        </authorList>
    </citation>
    <scope>NUCLEOTIDE SEQUENCE</scope>
    <source>
        <strain>ATCC 17588</strain>
    </source>
</reference>
<dbReference type="Proteomes" id="UP000008932">
    <property type="component" value="Chromosome"/>
</dbReference>
<reference evidence="2" key="3">
    <citation type="submission" date="2011-06" db="EMBL/GenBank/DDBJ databases">
        <title>Complete genome sequence of Pseudomonas stutzeri strain CGMCC 1.1803.</title>
        <authorList>
            <person name="Yan Y."/>
            <person name="Chen M."/>
            <person name="Lu W."/>
            <person name="Zhang W."/>
            <person name="Ping S."/>
            <person name="Lin M."/>
        </authorList>
    </citation>
    <scope>NUCLEOTIDE SEQUENCE [LARGE SCALE GENOMIC DNA]</scope>
    <source>
        <strain evidence="2">ATCC 17588 / DSM 5190 / CCUG 11256 / JCM 5965 / LMG 11199 / NCIMB 11358 / Stanier 221</strain>
    </source>
</reference>
<dbReference type="EMBL" id="CP002881">
    <property type="protein sequence ID" value="AEJ05228.1"/>
    <property type="molecule type" value="Genomic_DNA"/>
</dbReference>
<name>F8HA18_STUS2</name>
<accession>F8HA18</accession>
<gene>
    <name evidence="1" type="ordered locus">PSTAB_1947</name>
</gene>
<organism evidence="1 2">
    <name type="scientific">Stutzerimonas stutzeri (strain ATCC 17588 / DSM 5190 / CCUG 11256 / JCM 5965 / LMG 11199 / NBRC 14165 / NCIMB 11358 / Stanier 221)</name>
    <name type="common">Pseudomonas stutzeri</name>
    <dbReference type="NCBI Taxonomy" id="96563"/>
    <lineage>
        <taxon>Bacteria</taxon>
        <taxon>Pseudomonadati</taxon>
        <taxon>Pseudomonadota</taxon>
        <taxon>Gammaproteobacteria</taxon>
        <taxon>Pseudomonadales</taxon>
        <taxon>Pseudomonadaceae</taxon>
        <taxon>Stutzerimonas</taxon>
    </lineage>
</organism>
<dbReference type="AlphaFoldDB" id="F8HA18"/>
<reference evidence="1 2" key="1">
    <citation type="journal article" date="2011" name="J. Bacteriol.">
        <title>Complete Genome Sequence of the Type Strain Pseudomonas stutzeri CGMCC 1.1803.</title>
        <authorList>
            <person name="Chen M."/>
            <person name="Yan Y."/>
            <person name="Zhang W."/>
            <person name="Lu W."/>
            <person name="Wang J."/>
            <person name="Ping S."/>
            <person name="Lin M."/>
        </authorList>
    </citation>
    <scope>NUCLEOTIDE SEQUENCE [LARGE SCALE GENOMIC DNA]</scope>
    <source>
        <strain evidence="2">ATCC 17588 / DSM 5190 / CCUG 11256 / JCM 5965 / LMG 11199 / NCIMB 11358 / Stanier 221</strain>
    </source>
</reference>
<evidence type="ECO:0000313" key="2">
    <source>
        <dbReference type="Proteomes" id="UP000008932"/>
    </source>
</evidence>
<proteinExistence type="predicted"/>
<dbReference type="HOGENOM" id="CLU_3188093_0_0_6"/>